<dbReference type="PANTHER" id="PTHR37816:SF3">
    <property type="entry name" value="MODULATES DNA TOPOLOGY"/>
    <property type="match status" value="1"/>
</dbReference>
<sequence>MVLGCSGGGKSTTAAKLAEIFDLRAIHLDLYLWKAGWVQRDTEDIQALLLPEIEKDGWVTDGNHSNGCYAERLEKTDMLVWVDMPRWRCMLNIFLRVWKYRGKTRPSMTEGCPERFDWEFAVYVWNFKHNKGKRLAELFEQVKHEKRLYRLKNYDELNQFLSEMTRESDFQQKT</sequence>
<dbReference type="InterPro" id="IPR027417">
    <property type="entry name" value="P-loop_NTPase"/>
</dbReference>
<dbReference type="AlphaFoldDB" id="A0A2A4Z0X4"/>
<accession>A0A2A4Z0X4</accession>
<dbReference type="PANTHER" id="PTHR37816">
    <property type="entry name" value="YALI0E33011P"/>
    <property type="match status" value="1"/>
</dbReference>
<gene>
    <name evidence="1" type="ORF">COB13_08815</name>
</gene>
<name>A0A2A4Z0X4_9PROT</name>
<proteinExistence type="predicted"/>
<dbReference type="Gene3D" id="3.40.50.300">
    <property type="entry name" value="P-loop containing nucleotide triphosphate hydrolases"/>
    <property type="match status" value="1"/>
</dbReference>
<reference evidence="1" key="2">
    <citation type="journal article" date="2018" name="ISME J.">
        <title>A dynamic microbial community with high functional redundancy inhabits the cold, oxic subseafloor aquifer.</title>
        <authorList>
            <person name="Tully B.J."/>
            <person name="Wheat C.G."/>
            <person name="Glazer B.T."/>
            <person name="Huber J.A."/>
        </authorList>
    </citation>
    <scope>NUCLEOTIDE SEQUENCE</scope>
    <source>
        <strain evidence="1">NORP83</strain>
    </source>
</reference>
<evidence type="ECO:0000313" key="1">
    <source>
        <dbReference type="EMBL" id="PCJ00703.1"/>
    </source>
</evidence>
<reference key="1">
    <citation type="submission" date="2017-08" db="EMBL/GenBank/DDBJ databases">
        <title>A dynamic microbial community with high functional redundancy inhabits the cold, oxic subseafloor aquifer.</title>
        <authorList>
            <person name="Tully B.J."/>
            <person name="Wheat C.G."/>
            <person name="Glazer B.T."/>
            <person name="Huber J.A."/>
        </authorList>
    </citation>
    <scope>NUCLEOTIDE SEQUENCE [LARGE SCALE GENOMIC DNA]</scope>
</reference>
<dbReference type="EMBL" id="NVUS01000010">
    <property type="protein sequence ID" value="PCJ00703.1"/>
    <property type="molecule type" value="Genomic_DNA"/>
</dbReference>
<dbReference type="InterPro" id="IPR052922">
    <property type="entry name" value="Cytidylate_Kinase-2"/>
</dbReference>
<protein>
    <submittedName>
        <fullName evidence="1">Topology modulation protein</fullName>
    </submittedName>
</protein>
<organism evidence="1">
    <name type="scientific">OCS116 cluster bacterium</name>
    <dbReference type="NCBI Taxonomy" id="2030921"/>
    <lineage>
        <taxon>Bacteria</taxon>
        <taxon>Pseudomonadati</taxon>
        <taxon>Pseudomonadota</taxon>
        <taxon>Alphaproteobacteria</taxon>
        <taxon>OCS116 cluster</taxon>
    </lineage>
</organism>
<comment type="caution">
    <text evidence="1">The sequence shown here is derived from an EMBL/GenBank/DDBJ whole genome shotgun (WGS) entry which is preliminary data.</text>
</comment>
<dbReference type="SUPFAM" id="SSF52540">
    <property type="entry name" value="P-loop containing nucleoside triphosphate hydrolases"/>
    <property type="match status" value="1"/>
</dbReference>